<feature type="compositionally biased region" description="Acidic residues" evidence="1">
    <location>
        <begin position="396"/>
        <end position="406"/>
    </location>
</feature>
<dbReference type="STRING" id="1330018.A0A167N1T9"/>
<dbReference type="Pfam" id="PF24681">
    <property type="entry name" value="Kelch_KLHDC2_KLHL20_DRC7"/>
    <property type="match status" value="1"/>
</dbReference>
<feature type="domain" description="DUF4110" evidence="2">
    <location>
        <begin position="597"/>
        <end position="667"/>
    </location>
</feature>
<dbReference type="PANTHER" id="PTHR46063:SF1">
    <property type="entry name" value="KELCH DOMAIN-CONTAINING PROTEIN 4"/>
    <property type="match status" value="1"/>
</dbReference>
<dbReference type="EMBL" id="KV417280">
    <property type="protein sequence ID" value="KZO97259.1"/>
    <property type="molecule type" value="Genomic_DNA"/>
</dbReference>
<feature type="region of interest" description="Disordered" evidence="1">
    <location>
        <begin position="669"/>
        <end position="691"/>
    </location>
</feature>
<dbReference type="Proteomes" id="UP000076738">
    <property type="component" value="Unassembled WGS sequence"/>
</dbReference>
<feature type="compositionally biased region" description="Acidic residues" evidence="1">
    <location>
        <begin position="524"/>
        <end position="539"/>
    </location>
</feature>
<dbReference type="InterPro" id="IPR025183">
    <property type="entry name" value="DUF4110"/>
</dbReference>
<feature type="compositionally biased region" description="Basic and acidic residues" evidence="1">
    <location>
        <begin position="19"/>
        <end position="38"/>
    </location>
</feature>
<organism evidence="3 4">
    <name type="scientific">Calocera viscosa (strain TUFC12733)</name>
    <dbReference type="NCBI Taxonomy" id="1330018"/>
    <lineage>
        <taxon>Eukaryota</taxon>
        <taxon>Fungi</taxon>
        <taxon>Dikarya</taxon>
        <taxon>Basidiomycota</taxon>
        <taxon>Agaricomycotina</taxon>
        <taxon>Dacrymycetes</taxon>
        <taxon>Dacrymycetales</taxon>
        <taxon>Dacrymycetaceae</taxon>
        <taxon>Calocera</taxon>
    </lineage>
</organism>
<protein>
    <submittedName>
        <fullName evidence="3">Galactose oxidase</fullName>
    </submittedName>
</protein>
<name>A0A167N1T9_CALVF</name>
<dbReference type="PANTHER" id="PTHR46063">
    <property type="entry name" value="KELCH DOMAIN-CONTAINING PROTEIN"/>
    <property type="match status" value="1"/>
</dbReference>
<feature type="compositionally biased region" description="Basic residues" evidence="1">
    <location>
        <begin position="1"/>
        <end position="18"/>
    </location>
</feature>
<dbReference type="OrthoDB" id="4447at2759"/>
<dbReference type="Pfam" id="PF13422">
    <property type="entry name" value="DUF4110"/>
    <property type="match status" value="1"/>
</dbReference>
<proteinExistence type="predicted"/>
<reference evidence="3 4" key="1">
    <citation type="journal article" date="2016" name="Mol. Biol. Evol.">
        <title>Comparative Genomics of Early-Diverging Mushroom-Forming Fungi Provides Insights into the Origins of Lignocellulose Decay Capabilities.</title>
        <authorList>
            <person name="Nagy L.G."/>
            <person name="Riley R."/>
            <person name="Tritt A."/>
            <person name="Adam C."/>
            <person name="Daum C."/>
            <person name="Floudas D."/>
            <person name="Sun H."/>
            <person name="Yadav J.S."/>
            <person name="Pangilinan J."/>
            <person name="Larsson K.H."/>
            <person name="Matsuura K."/>
            <person name="Barry K."/>
            <person name="Labutti K."/>
            <person name="Kuo R."/>
            <person name="Ohm R.A."/>
            <person name="Bhattacharya S.S."/>
            <person name="Shirouzu T."/>
            <person name="Yoshinaga Y."/>
            <person name="Martin F.M."/>
            <person name="Grigoriev I.V."/>
            <person name="Hibbett D.S."/>
        </authorList>
    </citation>
    <scope>NUCLEOTIDE SEQUENCE [LARGE SCALE GENOMIC DNA]</scope>
    <source>
        <strain evidence="3 4">TUFC12733</strain>
    </source>
</reference>
<feature type="region of interest" description="Disordered" evidence="1">
    <location>
        <begin position="521"/>
        <end position="577"/>
    </location>
</feature>
<sequence length="691" mass="78742">MAKKKANASTKAAKKIKAEKKLAKKEEKVTKKGGKDDRDDQDLETILEEMRKEWEEKHRVTEETVEGPPSRRANATFTPDPNGNYLWSIGGEYFSDDGKAHFYNDVYRYTPDKDEWRRYASPTCPGPRSAHAVVGMPQGGGKLYLFGGEFSSLNQTTFHHYRDLWEFDIPTSSWERIDTKVRPTARSGHRMAAWKHLIVLFGGFYDPGIRTNYLNDLWLFDTQTYKWEQVELKDADRKPSPRSGFSFLPVLEGVILHGNAGGYCKEYVKGKRTQGIALEDTWLLRYAICFRSMDLDPKLIKWERRKKAGYPPSVRSGCTMAYWANRSVGIMFGGVFDNDRDEETLESTFYNDMYGYQTIGNGRWVSLMLKRPKKKTGARKKKAQPVAQPLVHEQSESSDEDEDEGDAMEVDVCLVVYISVVNLMYLQLEPSGQPKPTEALKPFKPPEVTYVADENEPYDPEDSRPLPRYNAMLAVLRNTLYIYGGIYESGAREYTLDDFYALQLDKMDRYFCLRPNTVVFGNEESSDDSDSDDSDEDSLELNRPKGNEEDEDMDRDEEQPDDLPTEPGAEGTSMTDEELRVKATAFMGVAKDATRSPEDVISTPLPGETIAMFYDRSRIYWAQKAVEITHNRGKQLRRDGFELAQEKYASYKPLLEEVEKILAEAGLDEEEIKRSAAGGPSGAAGQSRNRR</sequence>
<feature type="region of interest" description="Disordered" evidence="1">
    <location>
        <begin position="375"/>
        <end position="406"/>
    </location>
</feature>
<evidence type="ECO:0000256" key="1">
    <source>
        <dbReference type="SAM" id="MobiDB-lite"/>
    </source>
</evidence>
<dbReference type="InterPro" id="IPR052588">
    <property type="entry name" value="Kelch_domain_protein"/>
</dbReference>
<evidence type="ECO:0000259" key="2">
    <source>
        <dbReference type="Pfam" id="PF13422"/>
    </source>
</evidence>
<dbReference type="AlphaFoldDB" id="A0A167N1T9"/>
<accession>A0A167N1T9</accession>
<evidence type="ECO:0000313" key="3">
    <source>
        <dbReference type="EMBL" id="KZO97259.1"/>
    </source>
</evidence>
<dbReference type="SUPFAM" id="SSF117281">
    <property type="entry name" value="Kelch motif"/>
    <property type="match status" value="1"/>
</dbReference>
<feature type="compositionally biased region" description="Basic and acidic residues" evidence="1">
    <location>
        <begin position="48"/>
        <end position="62"/>
    </location>
</feature>
<feature type="region of interest" description="Disordered" evidence="1">
    <location>
        <begin position="1"/>
        <end position="77"/>
    </location>
</feature>
<evidence type="ECO:0000313" key="4">
    <source>
        <dbReference type="Proteomes" id="UP000076738"/>
    </source>
</evidence>
<dbReference type="InterPro" id="IPR015915">
    <property type="entry name" value="Kelch-typ_b-propeller"/>
</dbReference>
<feature type="compositionally biased region" description="Acidic residues" evidence="1">
    <location>
        <begin position="548"/>
        <end position="564"/>
    </location>
</feature>
<dbReference type="Gene3D" id="2.120.10.80">
    <property type="entry name" value="Kelch-type beta propeller"/>
    <property type="match status" value="1"/>
</dbReference>
<keyword evidence="4" id="KW-1185">Reference proteome</keyword>
<gene>
    <name evidence="3" type="ORF">CALVIDRAFT_480315</name>
</gene>